<dbReference type="Pfam" id="PF20210">
    <property type="entry name" value="Laa1_Sip1_HTR5"/>
    <property type="match status" value="1"/>
</dbReference>
<dbReference type="GO" id="GO:0005794">
    <property type="term" value="C:Golgi apparatus"/>
    <property type="evidence" value="ECO:0007669"/>
    <property type="project" value="TreeGrafter"/>
</dbReference>
<sequence>MSSEAYRAVQDSVDSVVLPLLTAPSLSPMAREAAVAVMAASLEKGSLAALADLLQSLMTPVKAKLADKPAIEGANAALDSLALLLCALAAFATPVLPDLISRLLKLARATATPLTTRVKVVTALAAALTAAGSRGPSAASSEVAKPLKALFALKISSPQMHAALGHLVLSLATAGPSGFKDLEPAFQALLKMVAGLMPVEALLEETDDAITSLAAATAAMLDLYARTVAFPAAAVSLAPNADQAALPNDAAGSLPAALLALPLEAAAAALASVLSPLASVFVKGSAVGRSVCAATLAALAGRLSVPARAVAFAPFLRAAASWLKALVGASAPPHHAAAAVSILSPALALGFVQPLVLRLQPLDALFATLLDILDDGSHPLLALPLTTALVLDVVVAALDAYAVSDNMPPALATRATDTLAADRFLAASNLHLRSTAAVALARAATACSALPLSSTLFASQVQSLQQAHAQLSVFLVLLGSATAAHAILAWSVAYPPQTSLPVPELELGASVTLALLSPYTASTTASQPGADLLCQAGLLLLAGLATAAPRLAASMWDKAVPALRYLSSLRPESASPQAVTCVALACFATQAVLASPAAPAAAVDLAVDLVTGASALAANASTTSSLLSGSHLSLAAQLPAKRLKPLFVPLLTHAASVVGSLPTSAVVTSALPEMLAAIDGGAAAPVLGGSALLPGCTRLSPFAAALGPYASYDLLDSILSPARLVAACGSCPVSRVLVAYTATDRQVQLTSAVALFGVLFGLQKSGNKLQLVNHFGSALGQATASAAAAAEKAASGRGKSRTRAFVSNIASTLASGTSTSDGDDAGYLSASGHAQFVALQANVVAALLAALIAGLSSPALKTGAGKVGAALRSTLLPLLKSPVPLVRQLAAAALGLLAAVAPEASSDALARSVLESLEAALREGNSVHAAGCALALGYHHVALGSLQAAPLVGPSLRLLLAAAQAGSTHLHSWAAASLELVAANGSVALHSALDTLLPAVGAVLCTRASLRPCAAVSLAGVVASATEVLGPELGIETAFAADAWTLLRVVAYASLPASFAARVVGGLPIPDHACAMPGAPSAAPALLDTAALPALRLVLDGAASRLASAWRPLIKGALQVVIMAPRAVPAPELRAALVGGMAVGGAAPIVARGSSLGPDALSTLEQALQRLGGDLLGSDSVDAASHLVASVILASQLHTVQAGPSPALLEAVLSPDNAPALLAFLRTATQGEAVVALPQLVRVESGTPSRASAAAAGAGAMDAEDGETMLGSDGGERANGVSRDGVEVGLGVGSGSVVVAARTVAAVARMAAAAVSALAPQPPPAQLEPAVGMAFSLCTSQLPELKVAGFGLLAVVLDVYGGVRDPQFDDMYLLQLSQAQIASALRSGFEEEGGRAEVGVAAAPVVAAYLTSPAMAAAPVAKDVARTLAPLVRLQGELDSLSMQYPHCSSLAVALLKSAVLRVFADLHVQSLEAPAAPLSPLLADVLEPLVPELAVQWLGALRDTPVLGFALTHEVHAEYRPQVYTAPVEDRALPGLAPLAVPHAPMLWACASLVVATIHASREDDDAESLLPEDRDSADLLLGLAGGFLFSAYGESRPADICYALRALASVLSLGPLPKFQHYGDVLVGVNSMVVSRRCGDAGLTLVVTRLLPAYMAALRAGIDADAPNSAAPVLDSLCELVFAGILPQIEGGDQSMVDAWVALVADLIATLPPPLFASRYEAPLVVRVLHTSESPGVATALASAWPTMVKALQSHGAVARVLEAVVASAPAQVLLDSLPSLMVAAAGVADAEAGVLRSATTALVSRVKACVPGCDAAALAAGGRALEVAAGLAAVACSVGPSTEVGARLAGCSLVLVPHGLVALTALAPTSDGPAAAATLAVPVAALCQTLYCGGVLDAAAQGVMLAGALPVLAVYLQVAAESPSADALLAVVQAMGGANAEVFRDVMERMPAIREAVAGAARAQAERQAAAQAAAVAAAATSSGKRGKRKGRGGKAKNKAAISLSLFGQ</sequence>
<gene>
    <name evidence="3" type="ORF">AMSG_09412</name>
</gene>
<dbReference type="SUPFAM" id="SSF48371">
    <property type="entry name" value="ARM repeat"/>
    <property type="match status" value="1"/>
</dbReference>
<dbReference type="EMBL" id="GL349478">
    <property type="protein sequence ID" value="KNC53108.1"/>
    <property type="molecule type" value="Genomic_DNA"/>
</dbReference>
<dbReference type="InterPro" id="IPR016024">
    <property type="entry name" value="ARM-type_fold"/>
</dbReference>
<dbReference type="RefSeq" id="XP_013754775.1">
    <property type="nucleotide sequence ID" value="XM_013899321.1"/>
</dbReference>
<dbReference type="InterPro" id="IPR011989">
    <property type="entry name" value="ARM-like"/>
</dbReference>
<dbReference type="GO" id="GO:0005829">
    <property type="term" value="C:cytosol"/>
    <property type="evidence" value="ECO:0007669"/>
    <property type="project" value="GOC"/>
</dbReference>
<comment type="similarity">
    <text evidence="1">Belongs to the HEATR5 family.</text>
</comment>
<feature type="region of interest" description="Disordered" evidence="2">
    <location>
        <begin position="1985"/>
        <end position="2012"/>
    </location>
</feature>
<keyword evidence="4" id="KW-1185">Reference proteome</keyword>
<dbReference type="GO" id="GO:0016020">
    <property type="term" value="C:membrane"/>
    <property type="evidence" value="ECO:0007669"/>
    <property type="project" value="TreeGrafter"/>
</dbReference>
<dbReference type="GeneID" id="25567876"/>
<dbReference type="STRING" id="461836.A0A0L0DNX7"/>
<reference evidence="3 4" key="1">
    <citation type="submission" date="2010-05" db="EMBL/GenBank/DDBJ databases">
        <title>The Genome Sequence of Thecamonas trahens ATCC 50062.</title>
        <authorList>
            <consortium name="The Broad Institute Genome Sequencing Platform"/>
            <person name="Russ C."/>
            <person name="Cuomo C."/>
            <person name="Shea T."/>
            <person name="Young S.K."/>
            <person name="Zeng Q."/>
            <person name="Koehrsen M."/>
            <person name="Haas B."/>
            <person name="Borodovsky M."/>
            <person name="Guigo R."/>
            <person name="Alvarado L."/>
            <person name="Berlin A."/>
            <person name="Bochicchio J."/>
            <person name="Borenstein D."/>
            <person name="Chapman S."/>
            <person name="Chen Z."/>
            <person name="Freedman E."/>
            <person name="Gellesch M."/>
            <person name="Goldberg J."/>
            <person name="Griggs A."/>
            <person name="Gujja S."/>
            <person name="Heilman E."/>
            <person name="Heiman D."/>
            <person name="Hepburn T."/>
            <person name="Howarth C."/>
            <person name="Jen D."/>
            <person name="Larson L."/>
            <person name="Mehta T."/>
            <person name="Park D."/>
            <person name="Pearson M."/>
            <person name="Roberts A."/>
            <person name="Saif S."/>
            <person name="Shenoy N."/>
            <person name="Sisk P."/>
            <person name="Stolte C."/>
            <person name="Sykes S."/>
            <person name="Thomson T."/>
            <person name="Walk T."/>
            <person name="White J."/>
            <person name="Yandava C."/>
            <person name="Burger G."/>
            <person name="Gray M.W."/>
            <person name="Holland P.W.H."/>
            <person name="King N."/>
            <person name="Lang F.B.F."/>
            <person name="Roger A.J."/>
            <person name="Ruiz-Trillo I."/>
            <person name="Lander E."/>
            <person name="Nusbaum C."/>
        </authorList>
    </citation>
    <scope>NUCLEOTIDE SEQUENCE [LARGE SCALE GENOMIC DNA]</scope>
    <source>
        <strain evidence="3 4">ATCC 50062</strain>
    </source>
</reference>
<organism evidence="3 4">
    <name type="scientific">Thecamonas trahens ATCC 50062</name>
    <dbReference type="NCBI Taxonomy" id="461836"/>
    <lineage>
        <taxon>Eukaryota</taxon>
        <taxon>Apusozoa</taxon>
        <taxon>Apusomonadida</taxon>
        <taxon>Apusomonadidae</taxon>
        <taxon>Thecamonas</taxon>
    </lineage>
</organism>
<dbReference type="GO" id="GO:0006897">
    <property type="term" value="P:endocytosis"/>
    <property type="evidence" value="ECO:0007669"/>
    <property type="project" value="TreeGrafter"/>
</dbReference>
<dbReference type="PANTHER" id="PTHR21663:SF0">
    <property type="entry name" value="HEAT REPEAT-CONTAINING PROTEIN 5B"/>
    <property type="match status" value="1"/>
</dbReference>
<dbReference type="GO" id="GO:0008104">
    <property type="term" value="P:intracellular protein localization"/>
    <property type="evidence" value="ECO:0007669"/>
    <property type="project" value="TreeGrafter"/>
</dbReference>
<dbReference type="InterPro" id="IPR046837">
    <property type="entry name" value="Laa1/Sip1/HEATR5-like_HEAT"/>
</dbReference>
<evidence type="ECO:0000256" key="1">
    <source>
        <dbReference type="ARBA" id="ARBA00008304"/>
    </source>
</evidence>
<accession>A0A0L0DNX7</accession>
<name>A0A0L0DNX7_THETB</name>
<evidence type="ECO:0000256" key="2">
    <source>
        <dbReference type="SAM" id="MobiDB-lite"/>
    </source>
</evidence>
<dbReference type="Proteomes" id="UP000054408">
    <property type="component" value="Unassembled WGS sequence"/>
</dbReference>
<dbReference type="OrthoDB" id="192608at2759"/>
<protein>
    <submittedName>
        <fullName evidence="3">Uncharacterized protein</fullName>
    </submittedName>
</protein>
<dbReference type="GO" id="GO:0030139">
    <property type="term" value="C:endocytic vesicle"/>
    <property type="evidence" value="ECO:0007669"/>
    <property type="project" value="TreeGrafter"/>
</dbReference>
<dbReference type="InterPro" id="IPR040108">
    <property type="entry name" value="Laa1/Sip1/HEATR5"/>
</dbReference>
<dbReference type="GO" id="GO:0042147">
    <property type="term" value="P:retrograde transport, endosome to Golgi"/>
    <property type="evidence" value="ECO:0007669"/>
    <property type="project" value="TreeGrafter"/>
</dbReference>
<proteinExistence type="inferred from homology"/>
<evidence type="ECO:0000313" key="3">
    <source>
        <dbReference type="EMBL" id="KNC53108.1"/>
    </source>
</evidence>
<dbReference type="Gene3D" id="1.25.10.10">
    <property type="entry name" value="Leucine-rich Repeat Variant"/>
    <property type="match status" value="1"/>
</dbReference>
<evidence type="ECO:0000313" key="4">
    <source>
        <dbReference type="Proteomes" id="UP000054408"/>
    </source>
</evidence>
<feature type="compositionally biased region" description="Basic residues" evidence="2">
    <location>
        <begin position="1988"/>
        <end position="2001"/>
    </location>
</feature>
<dbReference type="PANTHER" id="PTHR21663">
    <property type="entry name" value="HYPOTHETICAL HEAT DOMAIN-CONTAINING"/>
    <property type="match status" value="1"/>
</dbReference>